<dbReference type="SUPFAM" id="SSF56672">
    <property type="entry name" value="DNA/RNA polymerases"/>
    <property type="match status" value="1"/>
</dbReference>
<dbReference type="CDD" id="cd09275">
    <property type="entry name" value="RNase_HI_RT_DIRS1"/>
    <property type="match status" value="1"/>
</dbReference>
<reference evidence="1 2" key="1">
    <citation type="submission" date="2020-12" db="EMBL/GenBank/DDBJ databases">
        <title>Metabolic potential, ecology and presence of endohyphal bacteria is reflected in genomic diversity of Mucoromycotina.</title>
        <authorList>
            <person name="Muszewska A."/>
            <person name="Okrasinska A."/>
            <person name="Steczkiewicz K."/>
            <person name="Drgas O."/>
            <person name="Orlowska M."/>
            <person name="Perlinska-Lenart U."/>
            <person name="Aleksandrzak-Piekarczyk T."/>
            <person name="Szatraj K."/>
            <person name="Zielenkiewicz U."/>
            <person name="Pilsyk S."/>
            <person name="Malc E."/>
            <person name="Mieczkowski P."/>
            <person name="Kruszewska J.S."/>
            <person name="Biernat P."/>
            <person name="Pawlowska J."/>
        </authorList>
    </citation>
    <scope>NUCLEOTIDE SEQUENCE [LARGE SCALE GENOMIC DNA]</scope>
    <source>
        <strain evidence="1 2">CBS 142.35</strain>
    </source>
</reference>
<name>A0A8H7RTV8_9FUNG</name>
<dbReference type="PANTHER" id="PTHR33050">
    <property type="entry name" value="REVERSE TRANSCRIPTASE DOMAIN-CONTAINING PROTEIN"/>
    <property type="match status" value="1"/>
</dbReference>
<gene>
    <name evidence="1" type="ORF">INT45_013103</name>
</gene>
<organism evidence="1 2">
    <name type="scientific">Circinella minor</name>
    <dbReference type="NCBI Taxonomy" id="1195481"/>
    <lineage>
        <taxon>Eukaryota</taxon>
        <taxon>Fungi</taxon>
        <taxon>Fungi incertae sedis</taxon>
        <taxon>Mucoromycota</taxon>
        <taxon>Mucoromycotina</taxon>
        <taxon>Mucoromycetes</taxon>
        <taxon>Mucorales</taxon>
        <taxon>Lichtheimiaceae</taxon>
        <taxon>Circinella</taxon>
    </lineage>
</organism>
<proteinExistence type="predicted"/>
<dbReference type="OrthoDB" id="2202285at2759"/>
<dbReference type="EMBL" id="JAEPRB010000330">
    <property type="protein sequence ID" value="KAG2217076.1"/>
    <property type="molecule type" value="Genomic_DNA"/>
</dbReference>
<evidence type="ECO:0008006" key="3">
    <source>
        <dbReference type="Google" id="ProtNLM"/>
    </source>
</evidence>
<keyword evidence="2" id="KW-1185">Reference proteome</keyword>
<comment type="caution">
    <text evidence="1">The sequence shown here is derived from an EMBL/GenBank/DDBJ whole genome shotgun (WGS) entry which is preliminary data.</text>
</comment>
<protein>
    <recommendedName>
        <fullName evidence="3">Reverse transcriptase RNase H-like domain-containing protein</fullName>
    </recommendedName>
</protein>
<evidence type="ECO:0000313" key="2">
    <source>
        <dbReference type="Proteomes" id="UP000646827"/>
    </source>
</evidence>
<dbReference type="InterPro" id="IPR043502">
    <property type="entry name" value="DNA/RNA_pol_sf"/>
</dbReference>
<sequence>MRIKAATIALFPAQLYTRSLLQFKIQNVHHNQGWDRLLPLPQNCLDELTWWHQNLTKWNGRSLLPLTPQHTMYVDASDYRWGGVYHQQVVQGHWTTQERAQSINWRELKAIHLILQSFPHLTNTTILIRTDNMMAKSYINRYGGTRSLLLNVIATTIWEQCKHCNLWIQAQHIAGIDNVQADHASRFSPSTITRFLEEGTQGSQGRSYHRGQDLFIHWGRHYNIDLNQFSVVQLIEFLQLAADSGFAPNMVGLFRWAVTAFHINSSTLSSSPELHQCLSRLKKKAPPLPLSKSPVDLTPSFTFLRSIPSHLSTSLNLLSKKCAFLLAAAAFLQPSDLHRISLSACSIDDSSRLHLIIVVPKETRNGRHIYKDLMLLPLTDDVDLCPI</sequence>
<dbReference type="PANTHER" id="PTHR33050:SF7">
    <property type="entry name" value="RIBONUCLEASE H"/>
    <property type="match status" value="1"/>
</dbReference>
<dbReference type="AlphaFoldDB" id="A0A8H7RTV8"/>
<dbReference type="Proteomes" id="UP000646827">
    <property type="component" value="Unassembled WGS sequence"/>
</dbReference>
<evidence type="ECO:0000313" key="1">
    <source>
        <dbReference type="EMBL" id="KAG2217076.1"/>
    </source>
</evidence>
<dbReference type="InterPro" id="IPR052055">
    <property type="entry name" value="Hepadnavirus_pol/RT"/>
</dbReference>
<accession>A0A8H7RTV8</accession>